<evidence type="ECO:0000256" key="2">
    <source>
        <dbReference type="ARBA" id="ARBA00023125"/>
    </source>
</evidence>
<proteinExistence type="predicted"/>
<keyword evidence="2 4" id="KW-0238">DNA-binding</keyword>
<dbReference type="InterPro" id="IPR001647">
    <property type="entry name" value="HTH_TetR"/>
</dbReference>
<sequence>MVHSGVQSAKLHFMTESATSAPSGRVSLRDLRRWDTAHRITATAQALTEERGLDGFTLDDLAAAVGVSRRTLFNYFPSKVDAVLGPLPDVAGTDVEEFCAGGPAGDLVEDLLVAARPLVDAAGLSLDELERSRRVMLGEPRLLAAAHERFDQLASELAGLLIEREGPGFGRDRATLLVRVLVVAHDLALARVLERPDADPRAFADTFADVVREVRTVFR</sequence>
<dbReference type="PANTHER" id="PTHR30055">
    <property type="entry name" value="HTH-TYPE TRANSCRIPTIONAL REGULATOR RUTR"/>
    <property type="match status" value="1"/>
</dbReference>
<dbReference type="EMBL" id="CP075371">
    <property type="protein sequence ID" value="QVT78163.1"/>
    <property type="molecule type" value="Genomic_DNA"/>
</dbReference>
<name>A0ABX8ECH9_9ACTN</name>
<keyword evidence="7" id="KW-1185">Reference proteome</keyword>
<accession>A0ABX8ECH9</accession>
<dbReference type="Pfam" id="PF00440">
    <property type="entry name" value="TetR_N"/>
    <property type="match status" value="1"/>
</dbReference>
<evidence type="ECO:0000256" key="1">
    <source>
        <dbReference type="ARBA" id="ARBA00023015"/>
    </source>
</evidence>
<evidence type="ECO:0000313" key="6">
    <source>
        <dbReference type="EMBL" id="QVT78163.1"/>
    </source>
</evidence>
<evidence type="ECO:0000256" key="3">
    <source>
        <dbReference type="ARBA" id="ARBA00023163"/>
    </source>
</evidence>
<dbReference type="Proteomes" id="UP000679307">
    <property type="component" value="Chromosome"/>
</dbReference>
<dbReference type="PANTHER" id="PTHR30055:SF238">
    <property type="entry name" value="MYCOFACTOCIN BIOSYNTHESIS TRANSCRIPTIONAL REGULATOR MFTR-RELATED"/>
    <property type="match status" value="1"/>
</dbReference>
<dbReference type="InterPro" id="IPR050109">
    <property type="entry name" value="HTH-type_TetR-like_transc_reg"/>
</dbReference>
<reference evidence="6 7" key="1">
    <citation type="submission" date="2021-05" db="EMBL/GenBank/DDBJ databases">
        <title>Complete genome of Nocardioides aquaticus KCTC 9944T isolated from meromictic and hypersaline Ekho Lake, Antarctica.</title>
        <authorList>
            <person name="Hwang K."/>
            <person name="Kim K.M."/>
            <person name="Choe H."/>
        </authorList>
    </citation>
    <scope>NUCLEOTIDE SEQUENCE [LARGE SCALE GENOMIC DNA]</scope>
    <source>
        <strain evidence="6 7">KCTC 9944</strain>
    </source>
</reference>
<protein>
    <submittedName>
        <fullName evidence="6">HTH-type transcriptional regulator EthR</fullName>
    </submittedName>
</protein>
<keyword evidence="1" id="KW-0805">Transcription regulation</keyword>
<evidence type="ECO:0000256" key="4">
    <source>
        <dbReference type="PROSITE-ProRule" id="PRU00335"/>
    </source>
</evidence>
<dbReference type="PROSITE" id="PS50977">
    <property type="entry name" value="HTH_TETR_2"/>
    <property type="match status" value="1"/>
</dbReference>
<evidence type="ECO:0000259" key="5">
    <source>
        <dbReference type="PROSITE" id="PS50977"/>
    </source>
</evidence>
<feature type="domain" description="HTH tetR-type" evidence="5">
    <location>
        <begin position="34"/>
        <end position="94"/>
    </location>
</feature>
<keyword evidence="3" id="KW-0804">Transcription</keyword>
<gene>
    <name evidence="6" type="primary">ethR_1</name>
    <name evidence="6" type="ORF">ENKNEFLB_00536</name>
</gene>
<evidence type="ECO:0000313" key="7">
    <source>
        <dbReference type="Proteomes" id="UP000679307"/>
    </source>
</evidence>
<feature type="DNA-binding region" description="H-T-H motif" evidence="4">
    <location>
        <begin position="57"/>
        <end position="76"/>
    </location>
</feature>
<organism evidence="6 7">
    <name type="scientific">Nocardioides aquaticus</name>
    <dbReference type="NCBI Taxonomy" id="160826"/>
    <lineage>
        <taxon>Bacteria</taxon>
        <taxon>Bacillati</taxon>
        <taxon>Actinomycetota</taxon>
        <taxon>Actinomycetes</taxon>
        <taxon>Propionibacteriales</taxon>
        <taxon>Nocardioidaceae</taxon>
        <taxon>Nocardioides</taxon>
    </lineage>
</organism>